<evidence type="ECO:0000313" key="11">
    <source>
        <dbReference type="Proteomes" id="UP000823616"/>
    </source>
</evidence>
<evidence type="ECO:0000256" key="2">
    <source>
        <dbReference type="ARBA" id="ARBA00004989"/>
    </source>
</evidence>
<evidence type="ECO:0000256" key="1">
    <source>
        <dbReference type="ARBA" id="ARBA00000705"/>
    </source>
</evidence>
<evidence type="ECO:0000256" key="8">
    <source>
        <dbReference type="ARBA" id="ARBA00031108"/>
    </source>
</evidence>
<dbReference type="InterPro" id="IPR012147">
    <property type="entry name" value="P_Ac_Bu_trans"/>
</dbReference>
<dbReference type="EMBL" id="JADIMS010000119">
    <property type="protein sequence ID" value="MBO8450730.1"/>
    <property type="molecule type" value="Genomic_DNA"/>
</dbReference>
<dbReference type="InterPro" id="IPR042112">
    <property type="entry name" value="P_AcTrfase_dom2"/>
</dbReference>
<dbReference type="GO" id="GO:0008959">
    <property type="term" value="F:phosphate acetyltransferase activity"/>
    <property type="evidence" value="ECO:0007669"/>
    <property type="project" value="UniProtKB-EC"/>
</dbReference>
<dbReference type="InterPro" id="IPR002505">
    <property type="entry name" value="PTA_PTB"/>
</dbReference>
<comment type="pathway">
    <text evidence="2">Metabolic intermediate biosynthesis; acetyl-CoA biosynthesis; acetyl-CoA from acetate: step 2/2.</text>
</comment>
<dbReference type="PANTHER" id="PTHR43356">
    <property type="entry name" value="PHOSPHATE ACETYLTRANSFERASE"/>
    <property type="match status" value="1"/>
</dbReference>
<reference evidence="10" key="2">
    <citation type="journal article" date="2021" name="PeerJ">
        <title>Extensive microbial diversity within the chicken gut microbiome revealed by metagenomics and culture.</title>
        <authorList>
            <person name="Gilroy R."/>
            <person name="Ravi A."/>
            <person name="Getino M."/>
            <person name="Pursley I."/>
            <person name="Horton D.L."/>
            <person name="Alikhan N.F."/>
            <person name="Baker D."/>
            <person name="Gharbi K."/>
            <person name="Hall N."/>
            <person name="Watson M."/>
            <person name="Adriaenssens E.M."/>
            <person name="Foster-Nyarko E."/>
            <person name="Jarju S."/>
            <person name="Secka A."/>
            <person name="Antonio M."/>
            <person name="Oren A."/>
            <person name="Chaudhuri R.R."/>
            <person name="La Ragione R."/>
            <person name="Hildebrand F."/>
            <person name="Pallen M.J."/>
        </authorList>
    </citation>
    <scope>NUCLEOTIDE SEQUENCE</scope>
    <source>
        <strain evidence="10">B3-4054</strain>
    </source>
</reference>
<dbReference type="Pfam" id="PF01515">
    <property type="entry name" value="PTA_PTB"/>
    <property type="match status" value="1"/>
</dbReference>
<evidence type="ECO:0000313" key="10">
    <source>
        <dbReference type="EMBL" id="MBO8450730.1"/>
    </source>
</evidence>
<gene>
    <name evidence="10" type="primary">pta</name>
    <name evidence="10" type="ORF">IAA96_06455</name>
</gene>
<dbReference type="Proteomes" id="UP000823616">
    <property type="component" value="Unassembled WGS sequence"/>
</dbReference>
<dbReference type="InterPro" id="IPR050500">
    <property type="entry name" value="Phos_Acetyltrans/Butyryltrans"/>
</dbReference>
<evidence type="ECO:0000256" key="6">
    <source>
        <dbReference type="ARBA" id="ARBA00022679"/>
    </source>
</evidence>
<dbReference type="Gene3D" id="3.40.50.10950">
    <property type="match status" value="1"/>
</dbReference>
<organism evidence="10 11">
    <name type="scientific">Candidatus Avitreponema avistercoris</name>
    <dbReference type="NCBI Taxonomy" id="2840705"/>
    <lineage>
        <taxon>Bacteria</taxon>
        <taxon>Pseudomonadati</taxon>
        <taxon>Spirochaetota</taxon>
        <taxon>Spirochaetia</taxon>
        <taxon>Spirochaetales</taxon>
        <taxon>Candidatus Avitreponema</taxon>
    </lineage>
</organism>
<keyword evidence="6 10" id="KW-0808">Transferase</keyword>
<dbReference type="PANTHER" id="PTHR43356:SF3">
    <property type="entry name" value="PHOSPHATE ACETYLTRANSFERASE"/>
    <property type="match status" value="1"/>
</dbReference>
<dbReference type="PIRSF" id="PIRSF000428">
    <property type="entry name" value="P_Ac_trans"/>
    <property type="match status" value="1"/>
</dbReference>
<feature type="domain" description="Phosphate acetyl/butaryl transferase" evidence="9">
    <location>
        <begin position="3"/>
        <end position="328"/>
    </location>
</feature>
<comment type="similarity">
    <text evidence="3">Belongs to the phosphate acetyltransferase and butyryltransferase family.</text>
</comment>
<evidence type="ECO:0000256" key="7">
    <source>
        <dbReference type="ARBA" id="ARBA00023315"/>
    </source>
</evidence>
<comment type="caution">
    <text evidence="10">The sequence shown here is derived from an EMBL/GenBank/DDBJ whole genome shotgun (WGS) entry which is preliminary data.</text>
</comment>
<dbReference type="Gene3D" id="3.40.50.10750">
    <property type="entry name" value="Isocitrate/Isopropylmalate dehydrogenase-like"/>
    <property type="match status" value="1"/>
</dbReference>
<evidence type="ECO:0000256" key="5">
    <source>
        <dbReference type="ARBA" id="ARBA00021528"/>
    </source>
</evidence>
<keyword evidence="7 10" id="KW-0012">Acyltransferase</keyword>
<reference evidence="10" key="1">
    <citation type="submission" date="2020-10" db="EMBL/GenBank/DDBJ databases">
        <authorList>
            <person name="Gilroy R."/>
        </authorList>
    </citation>
    <scope>NUCLEOTIDE SEQUENCE</scope>
    <source>
        <strain evidence="10">B3-4054</strain>
    </source>
</reference>
<dbReference type="AlphaFoldDB" id="A0A9D9EPI7"/>
<evidence type="ECO:0000256" key="3">
    <source>
        <dbReference type="ARBA" id="ARBA00005656"/>
    </source>
</evidence>
<dbReference type="EC" id="2.3.1.8" evidence="4"/>
<accession>A0A9D9EPI7</accession>
<proteinExistence type="inferred from homology"/>
<dbReference type="InterPro" id="IPR042113">
    <property type="entry name" value="P_AcTrfase_dom1"/>
</dbReference>
<comment type="catalytic activity">
    <reaction evidence="1">
        <text>acetyl-CoA + phosphate = acetyl phosphate + CoA</text>
        <dbReference type="Rhea" id="RHEA:19521"/>
        <dbReference type="ChEBI" id="CHEBI:22191"/>
        <dbReference type="ChEBI" id="CHEBI:43474"/>
        <dbReference type="ChEBI" id="CHEBI:57287"/>
        <dbReference type="ChEBI" id="CHEBI:57288"/>
        <dbReference type="EC" id="2.3.1.8"/>
    </reaction>
</comment>
<dbReference type="NCBIfam" id="TIGR00651">
    <property type="entry name" value="pta"/>
    <property type="match status" value="1"/>
</dbReference>
<dbReference type="SUPFAM" id="SSF53659">
    <property type="entry name" value="Isocitrate/Isopropylmalate dehydrogenase-like"/>
    <property type="match status" value="1"/>
</dbReference>
<evidence type="ECO:0000256" key="4">
    <source>
        <dbReference type="ARBA" id="ARBA00012707"/>
    </source>
</evidence>
<dbReference type="InterPro" id="IPR004614">
    <property type="entry name" value="P_AcTrfase"/>
</dbReference>
<sequence length="335" mass="34897">MDFAKTMREKAVSLGNRLVLPEGTEPRTIQAARKIADGKIASAVTLLGAESAVRKAAAECSVDLSGIGIVDPAGSEWLEDFAGTYYEKRKAKGMTPEQAKTDMLSPLRFGAMMVNKGYADSMVAGAESTTADVLRAGLTVIGTAPGSKTASSCFVMQLPDESWGSGGLMIFSDCAVIPTPSSEQLADIAVSAAKSCRDFIGAEPVAAFLSFSTKGSGGNKDENILRVREGVRLLGEKKPDFVFDGELQADAALVPAVTQKKAPGSPVEGKVNTLIFPDLGAGNIGYKLVQRLAGAQAFGPFLQGFAKPVSDLSRGCSVEDIVTTAAVTLVQAGKH</sequence>
<evidence type="ECO:0000259" key="9">
    <source>
        <dbReference type="Pfam" id="PF01515"/>
    </source>
</evidence>
<dbReference type="NCBIfam" id="NF007233">
    <property type="entry name" value="PRK09653.1"/>
    <property type="match status" value="1"/>
</dbReference>
<name>A0A9D9EPI7_9SPIR</name>
<protein>
    <recommendedName>
        <fullName evidence="5">Phosphate acetyltransferase</fullName>
        <ecNumber evidence="4">2.3.1.8</ecNumber>
    </recommendedName>
    <alternativeName>
        <fullName evidence="8">Phosphotransacetylase</fullName>
    </alternativeName>
</protein>